<name>A0AAV4XF98_CAEEX</name>
<dbReference type="EMBL" id="BPLR01000254">
    <property type="protein sequence ID" value="GIY93279.1"/>
    <property type="molecule type" value="Genomic_DNA"/>
</dbReference>
<keyword evidence="3" id="KW-1185">Reference proteome</keyword>
<comment type="caution">
    <text evidence="2">The sequence shown here is derived from an EMBL/GenBank/DDBJ whole genome shotgun (WGS) entry which is preliminary data.</text>
</comment>
<sequence length="74" mass="8085">MQMRRTTRKREAGAVTEVNHSGLSGLAKAVLSPLKYGFLSIKPISRPRGETLLCSASPTDEHASRRRSFDRGGS</sequence>
<evidence type="ECO:0000313" key="3">
    <source>
        <dbReference type="Proteomes" id="UP001054945"/>
    </source>
</evidence>
<dbReference type="Proteomes" id="UP001054945">
    <property type="component" value="Unassembled WGS sequence"/>
</dbReference>
<protein>
    <submittedName>
        <fullName evidence="2">Uncharacterized protein</fullName>
    </submittedName>
</protein>
<gene>
    <name evidence="2" type="ORF">CEXT_427431</name>
</gene>
<feature type="compositionally biased region" description="Basic and acidic residues" evidence="1">
    <location>
        <begin position="59"/>
        <end position="74"/>
    </location>
</feature>
<dbReference type="AlphaFoldDB" id="A0AAV4XF98"/>
<feature type="region of interest" description="Disordered" evidence="1">
    <location>
        <begin position="49"/>
        <end position="74"/>
    </location>
</feature>
<evidence type="ECO:0000256" key="1">
    <source>
        <dbReference type="SAM" id="MobiDB-lite"/>
    </source>
</evidence>
<proteinExistence type="predicted"/>
<evidence type="ECO:0000313" key="2">
    <source>
        <dbReference type="EMBL" id="GIY93279.1"/>
    </source>
</evidence>
<reference evidence="2 3" key="1">
    <citation type="submission" date="2021-06" db="EMBL/GenBank/DDBJ databases">
        <title>Caerostris extrusa draft genome.</title>
        <authorList>
            <person name="Kono N."/>
            <person name="Arakawa K."/>
        </authorList>
    </citation>
    <scope>NUCLEOTIDE SEQUENCE [LARGE SCALE GENOMIC DNA]</scope>
</reference>
<organism evidence="2 3">
    <name type="scientific">Caerostris extrusa</name>
    <name type="common">Bark spider</name>
    <name type="synonym">Caerostris bankana</name>
    <dbReference type="NCBI Taxonomy" id="172846"/>
    <lineage>
        <taxon>Eukaryota</taxon>
        <taxon>Metazoa</taxon>
        <taxon>Ecdysozoa</taxon>
        <taxon>Arthropoda</taxon>
        <taxon>Chelicerata</taxon>
        <taxon>Arachnida</taxon>
        <taxon>Araneae</taxon>
        <taxon>Araneomorphae</taxon>
        <taxon>Entelegynae</taxon>
        <taxon>Araneoidea</taxon>
        <taxon>Araneidae</taxon>
        <taxon>Caerostris</taxon>
    </lineage>
</organism>
<accession>A0AAV4XF98</accession>